<evidence type="ECO:0000313" key="3">
    <source>
        <dbReference type="Proteomes" id="UP000324639"/>
    </source>
</evidence>
<proteinExistence type="predicted"/>
<dbReference type="AlphaFoldDB" id="A0A9X9QDT2"/>
<feature type="region of interest" description="Disordered" evidence="1">
    <location>
        <begin position="1"/>
        <end position="21"/>
    </location>
</feature>
<accession>A0A9X9QDT2</accession>
<evidence type="ECO:0000313" key="2">
    <source>
        <dbReference type="EMBL" id="VDB89180.1"/>
    </source>
</evidence>
<name>A0A9X9QDT2_BLUGR</name>
<dbReference type="Proteomes" id="UP000324639">
    <property type="component" value="Chromosome Bgt_-07"/>
</dbReference>
<protein>
    <submittedName>
        <fullName evidence="2">Bgt-51516</fullName>
    </submittedName>
</protein>
<dbReference type="EMBL" id="LR026990">
    <property type="protein sequence ID" value="VDB89180.1"/>
    <property type="molecule type" value="Genomic_DNA"/>
</dbReference>
<gene>
    <name evidence="2" type="ORF">BGT96224V316_LOCUS4917</name>
</gene>
<reference evidence="2 3" key="1">
    <citation type="submission" date="2018-08" db="EMBL/GenBank/DDBJ databases">
        <authorList>
            <person name="Muller C M."/>
        </authorList>
    </citation>
    <scope>NUCLEOTIDE SEQUENCE [LARGE SCALE GENOMIC DNA]</scope>
</reference>
<sequence length="330" mass="37211">MLFEDEMTYTEEHDCTKDVPLPPQEAPCYNVDPHVVETREGRTISDNSKLALLDKGKSRMPNSPLELTEDEEGPIVSLLSLIVESAENSRKRARTEDILNDEHDFKTTPKRSGRAKKGETKIRELREIVGRRGKGPVDYVKLAEEIKVPINLLDLFQIFPDLKTKEGKQVPTTSVNLLDKDKSTPQRSFLAVDADNKAFRIPTIVRIRKDGRHKLIRLPLGASQADQGSDINVCSPALASALSAKIRKLGNRGWNTGLQMMIADGNASQLMEFCKLNIRTQGVRRRVCCFIRPDTHKREDLHLLLGLLSRVGLVGTESRADRRYERTKYG</sequence>
<evidence type="ECO:0000256" key="1">
    <source>
        <dbReference type="SAM" id="MobiDB-lite"/>
    </source>
</evidence>
<keyword evidence="3" id="KW-1185">Reference proteome</keyword>
<organism evidence="2 3">
    <name type="scientific">Blumeria graminis f. sp. tritici</name>
    <dbReference type="NCBI Taxonomy" id="62690"/>
    <lineage>
        <taxon>Eukaryota</taxon>
        <taxon>Fungi</taxon>
        <taxon>Dikarya</taxon>
        <taxon>Ascomycota</taxon>
        <taxon>Pezizomycotina</taxon>
        <taxon>Leotiomycetes</taxon>
        <taxon>Erysiphales</taxon>
        <taxon>Erysiphaceae</taxon>
        <taxon>Blumeria</taxon>
    </lineage>
</organism>